<keyword evidence="4" id="KW-0186">Copper</keyword>
<evidence type="ECO:0000259" key="5">
    <source>
        <dbReference type="Pfam" id="PF00394"/>
    </source>
</evidence>
<dbReference type="PANTHER" id="PTHR11709:SF71">
    <property type="entry name" value="OXIDOREDUCTASE TPCJ"/>
    <property type="match status" value="1"/>
</dbReference>
<dbReference type="SUPFAM" id="SSF49503">
    <property type="entry name" value="Cupredoxins"/>
    <property type="match status" value="3"/>
</dbReference>
<evidence type="ECO:0000256" key="3">
    <source>
        <dbReference type="ARBA" id="ARBA00023002"/>
    </source>
</evidence>
<dbReference type="Proteomes" id="UP000664521">
    <property type="component" value="Unassembled WGS sequence"/>
</dbReference>
<evidence type="ECO:0000313" key="9">
    <source>
        <dbReference type="Proteomes" id="UP000664521"/>
    </source>
</evidence>
<dbReference type="PROSITE" id="PS00080">
    <property type="entry name" value="MULTICOPPER_OXIDASE2"/>
    <property type="match status" value="1"/>
</dbReference>
<keyword evidence="2" id="KW-0479">Metal-binding</keyword>
<evidence type="ECO:0000259" key="6">
    <source>
        <dbReference type="Pfam" id="PF07731"/>
    </source>
</evidence>
<evidence type="ECO:0008006" key="10">
    <source>
        <dbReference type="Google" id="ProtNLM"/>
    </source>
</evidence>
<dbReference type="PANTHER" id="PTHR11709">
    <property type="entry name" value="MULTI-COPPER OXIDASE"/>
    <property type="match status" value="1"/>
</dbReference>
<feature type="domain" description="Plastocyanin-like" evidence="7">
    <location>
        <begin position="153"/>
        <end position="255"/>
    </location>
</feature>
<comment type="caution">
    <text evidence="8">The sequence shown here is derived from an EMBL/GenBank/DDBJ whole genome shotgun (WGS) entry which is preliminary data.</text>
</comment>
<dbReference type="InterPro" id="IPR045087">
    <property type="entry name" value="Cu-oxidase_fam"/>
</dbReference>
<feature type="domain" description="Plastocyanin-like" evidence="5">
    <location>
        <begin position="267"/>
        <end position="441"/>
    </location>
</feature>
<dbReference type="EMBL" id="CAJPDS010000059">
    <property type="protein sequence ID" value="CAF9931458.1"/>
    <property type="molecule type" value="Genomic_DNA"/>
</dbReference>
<protein>
    <recommendedName>
        <fullName evidence="10">Laccase</fullName>
    </recommendedName>
</protein>
<dbReference type="InterPro" id="IPR001117">
    <property type="entry name" value="Cu-oxidase_2nd"/>
</dbReference>
<gene>
    <name evidence="8" type="ORF">HETSPECPRED_007877</name>
</gene>
<dbReference type="InterPro" id="IPR011706">
    <property type="entry name" value="Cu-oxidase_C"/>
</dbReference>
<comment type="similarity">
    <text evidence="1">Belongs to the multicopper oxidase family.</text>
</comment>
<dbReference type="Pfam" id="PF07732">
    <property type="entry name" value="Cu-oxidase_3"/>
    <property type="match status" value="1"/>
</dbReference>
<accession>A0A8H3FV46</accession>
<name>A0A8H3FV46_9LECA</name>
<dbReference type="Gene3D" id="2.60.40.420">
    <property type="entry name" value="Cupredoxins - blue copper proteins"/>
    <property type="match status" value="3"/>
</dbReference>
<dbReference type="Pfam" id="PF00394">
    <property type="entry name" value="Cu-oxidase"/>
    <property type="match status" value="1"/>
</dbReference>
<dbReference type="GO" id="GO:0005507">
    <property type="term" value="F:copper ion binding"/>
    <property type="evidence" value="ECO:0007669"/>
    <property type="project" value="InterPro"/>
</dbReference>
<dbReference type="InterPro" id="IPR008972">
    <property type="entry name" value="Cupredoxin"/>
</dbReference>
<organism evidence="8 9">
    <name type="scientific">Heterodermia speciosa</name>
    <dbReference type="NCBI Taxonomy" id="116794"/>
    <lineage>
        <taxon>Eukaryota</taxon>
        <taxon>Fungi</taxon>
        <taxon>Dikarya</taxon>
        <taxon>Ascomycota</taxon>
        <taxon>Pezizomycotina</taxon>
        <taxon>Lecanoromycetes</taxon>
        <taxon>OSLEUM clade</taxon>
        <taxon>Lecanoromycetidae</taxon>
        <taxon>Caliciales</taxon>
        <taxon>Physciaceae</taxon>
        <taxon>Heterodermia</taxon>
    </lineage>
</organism>
<dbReference type="CDD" id="cd13901">
    <property type="entry name" value="CuRO_3_MaLCC_like"/>
    <property type="match status" value="1"/>
</dbReference>
<evidence type="ECO:0000259" key="7">
    <source>
        <dbReference type="Pfam" id="PF07732"/>
    </source>
</evidence>
<dbReference type="OrthoDB" id="2121828at2759"/>
<dbReference type="InterPro" id="IPR002355">
    <property type="entry name" value="Cu_oxidase_Cu_BS"/>
</dbReference>
<sequence length="707" mass="79348">MHFPEGLWASIIHVVGFFSSSTLDGPITESQMPLRLSTEGSHVVNDHNKISEELVLPEKGPVFTPPSASTHGEASKFVCEYPQMIGWVACSTPEDRTCWLKKKGDKYGDEGISRFDIHTDYEKDVPNGIERFYEMDATDGSSINLDGIDFPEAKLFDRKYPGPWIQACWGDTVTVKVNNWMKIDGGNGTSIHWHGIRQLNSMHMDGVNGVTQCPLAPGDSFTYSFKALQYGTSWYHSHYSVQYADGLVGPLTLHGPTIAPYDEAVDPILMTDWTHNSAFEAIQLPSDTAFQNPSILLNGKGNATRYNSTTTPLNITHDIPKPHTIFFDRKKIGGRPKRYLLRLINTSFASSFIVTIDHHTLQIVTTDFVPIHNYKTKSVMVAIGQRYHVIVEADPESYYDLDYNVQNHGNFWIRTYQANCTDFEPDWKKGYERVGILRYSGAPDVDPSTKPWPHLSLHCVDEYYENLRPVVNWTVGNPPANDENGIGENLTIKFSGQPSIFPLAISSLAGKNSTEFKPFRINYGDPTFLNLNYTGAWNPLSVVIPENYSDSWVYFVIYANGSHPMHLHGHDFAIIAINETGQIPYDNPPIPDPGTYKLTNPPRRDVVMTPPKGGYVVIAFKTDNPGTWLMHCHIAFHASFGLALQFLERQQDAADLWPSYQTSPAIAEAQRVCNNWNKWWGDCRDWWPGEGIGCPAGNEAFAPDSGI</sequence>
<evidence type="ECO:0000256" key="4">
    <source>
        <dbReference type="ARBA" id="ARBA00023008"/>
    </source>
</evidence>
<evidence type="ECO:0000313" key="8">
    <source>
        <dbReference type="EMBL" id="CAF9931458.1"/>
    </source>
</evidence>
<evidence type="ECO:0000256" key="1">
    <source>
        <dbReference type="ARBA" id="ARBA00010609"/>
    </source>
</evidence>
<keyword evidence="3" id="KW-0560">Oxidoreductase</keyword>
<feature type="domain" description="Plastocyanin-like" evidence="6">
    <location>
        <begin position="536"/>
        <end position="651"/>
    </location>
</feature>
<proteinExistence type="inferred from homology"/>
<keyword evidence="9" id="KW-1185">Reference proteome</keyword>
<dbReference type="Pfam" id="PF07731">
    <property type="entry name" value="Cu-oxidase_2"/>
    <property type="match status" value="1"/>
</dbReference>
<dbReference type="AlphaFoldDB" id="A0A8H3FV46"/>
<evidence type="ECO:0000256" key="2">
    <source>
        <dbReference type="ARBA" id="ARBA00022723"/>
    </source>
</evidence>
<dbReference type="GO" id="GO:0016491">
    <property type="term" value="F:oxidoreductase activity"/>
    <property type="evidence" value="ECO:0007669"/>
    <property type="project" value="UniProtKB-KW"/>
</dbReference>
<dbReference type="InterPro" id="IPR011707">
    <property type="entry name" value="Cu-oxidase-like_N"/>
</dbReference>
<reference evidence="8" key="1">
    <citation type="submission" date="2021-03" db="EMBL/GenBank/DDBJ databases">
        <authorList>
            <person name="Tagirdzhanova G."/>
        </authorList>
    </citation>
    <scope>NUCLEOTIDE SEQUENCE</scope>
</reference>